<comment type="subcellular location">
    <subcellularLocation>
        <location evidence="1">Nucleus</location>
    </subcellularLocation>
</comment>
<reference evidence="8 9" key="1">
    <citation type="submission" date="2024-01" db="EMBL/GenBank/DDBJ databases">
        <authorList>
            <person name="Allen C."/>
            <person name="Tagirdzhanova G."/>
        </authorList>
    </citation>
    <scope>NUCLEOTIDE SEQUENCE [LARGE SCALE GENOMIC DNA]</scope>
    <source>
        <strain evidence="8 9">CBS 573.63</strain>
    </source>
</reference>
<feature type="domain" description="Velvet" evidence="7">
    <location>
        <begin position="18"/>
        <end position="187"/>
    </location>
</feature>
<evidence type="ECO:0000313" key="8">
    <source>
        <dbReference type="EMBL" id="CAK7265864.1"/>
    </source>
</evidence>
<dbReference type="InterPro" id="IPR037525">
    <property type="entry name" value="Velvet_dom"/>
</dbReference>
<accession>A0ABP0DCB5</accession>
<keyword evidence="2" id="KW-0749">Sporulation</keyword>
<evidence type="ECO:0000256" key="1">
    <source>
        <dbReference type="ARBA" id="ARBA00004123"/>
    </source>
</evidence>
<evidence type="ECO:0000256" key="3">
    <source>
        <dbReference type="ARBA" id="ARBA00023015"/>
    </source>
</evidence>
<keyword evidence="9" id="KW-1185">Reference proteome</keyword>
<evidence type="ECO:0000256" key="5">
    <source>
        <dbReference type="ARBA" id="ARBA00023242"/>
    </source>
</evidence>
<feature type="region of interest" description="Disordered" evidence="6">
    <location>
        <begin position="523"/>
        <end position="544"/>
    </location>
</feature>
<sequence length="544" mass="59650">MQSGGHTIAPAPIIEAEGNVPDYVLEMCQQPQHARVALGKEKADRKPIDPPPILQLKVSHKRDPWQNFLQSPYYFVTCSLLKGDETPEKNPLPNHLIGTVVSSLHRLKDSSDRDGAFFVFGDVGCRTEGKYRLRFTLYQMQKLECVQLTSTVSDAFQVYLPRFFPGLAQSTYMTRSFNDQGVRLRLRKESWGLPTRKRTATAAEISGQQQGYPDLWRLSQLRHTVDTSTCSSIAAGTTDSNTYDPHTHTASSSYGHFSLNTGKIFTKRRRVAIDHVRPPPPAYNTFDGLPAGTADFTGYGPPQATTHQNIAMPTGLPSYDYSEQIIPSSLGYSQIAETYAHQQLNRLKTEQPSNQHGEAGKTARGDVIRPPLSPYPPQPTTQYSMLQSPPPFMDLQPSTASSTGGHFQMDSSPGDYSLNPSPLYVSNMPADANSRSRVTLSQKLKSNDTSTSMSQPGLVASYTPATATGSMAPYAQSLCHYSYVQALGDPESHLLATAPGMYAARAPTGLSSLDLHHNNESDLCLDQGQGDPSRRNLGRTSCAD</sequence>
<organism evidence="8 9">
    <name type="scientific">Sporothrix epigloea</name>
    <dbReference type="NCBI Taxonomy" id="1892477"/>
    <lineage>
        <taxon>Eukaryota</taxon>
        <taxon>Fungi</taxon>
        <taxon>Dikarya</taxon>
        <taxon>Ascomycota</taxon>
        <taxon>Pezizomycotina</taxon>
        <taxon>Sordariomycetes</taxon>
        <taxon>Sordariomycetidae</taxon>
        <taxon>Ophiostomatales</taxon>
        <taxon>Ophiostomataceae</taxon>
        <taxon>Sporothrix</taxon>
    </lineage>
</organism>
<dbReference type="PROSITE" id="PS51821">
    <property type="entry name" value="VELVET"/>
    <property type="match status" value="1"/>
</dbReference>
<dbReference type="PANTHER" id="PTHR33572:SF18">
    <property type="entry name" value="SPORE DEVELOPMENT REGULATOR VOSA"/>
    <property type="match status" value="1"/>
</dbReference>
<dbReference type="PANTHER" id="PTHR33572">
    <property type="entry name" value="SPORE DEVELOPMENT REGULATOR VOSA"/>
    <property type="match status" value="1"/>
</dbReference>
<feature type="compositionally biased region" description="Polar residues" evidence="6">
    <location>
        <begin position="396"/>
        <end position="411"/>
    </location>
</feature>
<feature type="compositionally biased region" description="Polar residues" evidence="6">
    <location>
        <begin position="433"/>
        <end position="455"/>
    </location>
</feature>
<comment type="caution">
    <text evidence="8">The sequence shown here is derived from an EMBL/GenBank/DDBJ whole genome shotgun (WGS) entry which is preliminary data.</text>
</comment>
<dbReference type="EMBL" id="CAWUOM010000020">
    <property type="protein sequence ID" value="CAK7265864.1"/>
    <property type="molecule type" value="Genomic_DNA"/>
</dbReference>
<feature type="region of interest" description="Disordered" evidence="6">
    <location>
        <begin position="391"/>
        <end position="456"/>
    </location>
</feature>
<dbReference type="Pfam" id="PF11754">
    <property type="entry name" value="Velvet"/>
    <property type="match status" value="1"/>
</dbReference>
<keyword evidence="3" id="KW-0805">Transcription regulation</keyword>
<protein>
    <recommendedName>
        <fullName evidence="7">Velvet domain-containing protein</fullName>
    </recommendedName>
</protein>
<feature type="compositionally biased region" description="Basic and acidic residues" evidence="6">
    <location>
        <begin position="358"/>
        <end position="367"/>
    </location>
</feature>
<dbReference type="InterPro" id="IPR021740">
    <property type="entry name" value="Velvet"/>
</dbReference>
<keyword evidence="4" id="KW-0804">Transcription</keyword>
<dbReference type="InterPro" id="IPR038491">
    <property type="entry name" value="Velvet_dom_sf"/>
</dbReference>
<evidence type="ECO:0000313" key="9">
    <source>
        <dbReference type="Proteomes" id="UP001642501"/>
    </source>
</evidence>
<evidence type="ECO:0000256" key="4">
    <source>
        <dbReference type="ARBA" id="ARBA00023163"/>
    </source>
</evidence>
<proteinExistence type="predicted"/>
<keyword evidence="5" id="KW-0539">Nucleus</keyword>
<gene>
    <name evidence="8" type="ORF">SEPCBS57363_001798</name>
</gene>
<name>A0ABP0DCB5_9PEZI</name>
<dbReference type="Proteomes" id="UP001642501">
    <property type="component" value="Unassembled WGS sequence"/>
</dbReference>
<feature type="region of interest" description="Disordered" evidence="6">
    <location>
        <begin position="349"/>
        <end position="379"/>
    </location>
</feature>
<evidence type="ECO:0000256" key="6">
    <source>
        <dbReference type="SAM" id="MobiDB-lite"/>
    </source>
</evidence>
<evidence type="ECO:0000259" key="7">
    <source>
        <dbReference type="PROSITE" id="PS51821"/>
    </source>
</evidence>
<evidence type="ECO:0000256" key="2">
    <source>
        <dbReference type="ARBA" id="ARBA00022969"/>
    </source>
</evidence>
<dbReference type="Gene3D" id="2.60.40.3960">
    <property type="entry name" value="Velvet domain"/>
    <property type="match status" value="1"/>
</dbReference>